<proteinExistence type="predicted"/>
<organism evidence="2 3">
    <name type="scientific">Laceyella sacchari</name>
    <name type="common">Thermoactinomyces thalpophilus</name>
    <dbReference type="NCBI Taxonomy" id="37482"/>
    <lineage>
        <taxon>Bacteria</taxon>
        <taxon>Bacillati</taxon>
        <taxon>Bacillota</taxon>
        <taxon>Bacilli</taxon>
        <taxon>Bacillales</taxon>
        <taxon>Thermoactinomycetaceae</taxon>
        <taxon>Laceyella</taxon>
    </lineage>
</organism>
<keyword evidence="3" id="KW-1185">Reference proteome</keyword>
<evidence type="ECO:0000313" key="3">
    <source>
        <dbReference type="Proteomes" id="UP001058650"/>
    </source>
</evidence>
<reference evidence="2" key="1">
    <citation type="submission" date="2022-08" db="EMBL/GenBank/DDBJ databases">
        <title>The complete genome sequence of the thermophilic bacterium Laceyella sacchari FBKL4.010 reveals the basis for tetramethylpyrazine biosynthesis in Moutai-flavor Daqu.</title>
        <authorList>
            <person name="Li D."/>
            <person name="Huang W."/>
            <person name="Wang C."/>
            <person name="Qiu S."/>
        </authorList>
    </citation>
    <scope>NUCLEOTIDE SEQUENCE</scope>
    <source>
        <strain evidence="2">FBKL4.014</strain>
    </source>
</reference>
<dbReference type="Pfam" id="PF18451">
    <property type="entry name" value="CdiA_C"/>
    <property type="match status" value="1"/>
</dbReference>
<protein>
    <recommendedName>
        <fullName evidence="1">tRNA nuclease CdiA C-terminal domain-containing protein</fullName>
    </recommendedName>
</protein>
<dbReference type="EMBL" id="CP103866">
    <property type="protein sequence ID" value="UWE05263.1"/>
    <property type="molecule type" value="Genomic_DNA"/>
</dbReference>
<dbReference type="Proteomes" id="UP001058650">
    <property type="component" value="Chromosome"/>
</dbReference>
<sequence length="85" mass="9501">MSNPDFRIEQEIYEVKGINSTSGKSAITGQLKKANKQIKNSGYDMPTYTDDQQPQGIASLQFIEKELKLSLRLLPNQTGSRAQPD</sequence>
<feature type="domain" description="tRNA nuclease CdiA C-terminal" evidence="1">
    <location>
        <begin position="3"/>
        <end position="46"/>
    </location>
</feature>
<evidence type="ECO:0000259" key="1">
    <source>
        <dbReference type="Pfam" id="PF18451"/>
    </source>
</evidence>
<gene>
    <name evidence="2" type="ORF">NYR52_14655</name>
</gene>
<evidence type="ECO:0000313" key="2">
    <source>
        <dbReference type="EMBL" id="UWE05263.1"/>
    </source>
</evidence>
<name>A0ABY5U6J3_LACSH</name>
<dbReference type="InterPro" id="IPR040559">
    <property type="entry name" value="CdiA_C"/>
</dbReference>
<accession>A0ABY5U6J3</accession>